<evidence type="ECO:0000259" key="15">
    <source>
        <dbReference type="Pfam" id="PF00745"/>
    </source>
</evidence>
<feature type="domain" description="Tetrapyrrole biosynthesis glutamyl-tRNA reductase dimerisation" evidence="15">
    <location>
        <begin position="321"/>
        <end position="418"/>
    </location>
</feature>
<proteinExistence type="inferred from homology"/>
<dbReference type="GO" id="GO:0050661">
    <property type="term" value="F:NADP binding"/>
    <property type="evidence" value="ECO:0007669"/>
    <property type="project" value="InterPro"/>
</dbReference>
<dbReference type="HAMAP" id="MF_00087">
    <property type="entry name" value="Glu_tRNA_reductase"/>
    <property type="match status" value="1"/>
</dbReference>
<dbReference type="Gene3D" id="3.30.460.30">
    <property type="entry name" value="Glutamyl-tRNA reductase, N-terminal domain"/>
    <property type="match status" value="1"/>
</dbReference>
<comment type="catalytic activity">
    <reaction evidence="7 9 14">
        <text>(S)-4-amino-5-oxopentanoate + tRNA(Glu) + NADP(+) = L-glutamyl-tRNA(Glu) + NADPH + H(+)</text>
        <dbReference type="Rhea" id="RHEA:12344"/>
        <dbReference type="Rhea" id="RHEA-COMP:9663"/>
        <dbReference type="Rhea" id="RHEA-COMP:9680"/>
        <dbReference type="ChEBI" id="CHEBI:15378"/>
        <dbReference type="ChEBI" id="CHEBI:57501"/>
        <dbReference type="ChEBI" id="CHEBI:57783"/>
        <dbReference type="ChEBI" id="CHEBI:58349"/>
        <dbReference type="ChEBI" id="CHEBI:78442"/>
        <dbReference type="ChEBI" id="CHEBI:78520"/>
        <dbReference type="EC" id="1.2.1.70"/>
    </reaction>
</comment>
<dbReference type="GO" id="GO:0008883">
    <property type="term" value="F:glutamyl-tRNA reductase activity"/>
    <property type="evidence" value="ECO:0007669"/>
    <property type="project" value="UniProtKB-UniRule"/>
</dbReference>
<dbReference type="Gene3D" id="3.40.50.720">
    <property type="entry name" value="NAD(P)-binding Rossmann-like Domain"/>
    <property type="match status" value="1"/>
</dbReference>
<reference evidence="18 19" key="1">
    <citation type="journal article" date="2016" name="Nat. Commun.">
        <title>Thousands of microbial genomes shed light on interconnected biogeochemical processes in an aquifer system.</title>
        <authorList>
            <person name="Anantharaman K."/>
            <person name="Brown C.T."/>
            <person name="Hug L.A."/>
            <person name="Sharon I."/>
            <person name="Castelle C.J."/>
            <person name="Probst A.J."/>
            <person name="Thomas B.C."/>
            <person name="Singh A."/>
            <person name="Wilkins M.J."/>
            <person name="Karaoz U."/>
            <person name="Brodie E.L."/>
            <person name="Williams K.H."/>
            <person name="Hubbard S.S."/>
            <person name="Banfield J.F."/>
        </authorList>
    </citation>
    <scope>NUCLEOTIDE SEQUENCE [LARGE SCALE GENOMIC DNA]</scope>
</reference>
<comment type="function">
    <text evidence="9">Catalyzes the NADPH-dependent reduction of glutamyl-tRNA(Glu) to glutamate 1-semialdehyde (GSA).</text>
</comment>
<organism evidence="18 19">
    <name type="scientific">Candidatus Glassbacteria bacterium RIFCSPLOWO2_12_FULL_58_11</name>
    <dbReference type="NCBI Taxonomy" id="1817867"/>
    <lineage>
        <taxon>Bacteria</taxon>
        <taxon>Candidatus Glassiibacteriota</taxon>
    </lineage>
</organism>
<dbReference type="InterPro" id="IPR036343">
    <property type="entry name" value="GluRdtase_N_sf"/>
</dbReference>
<dbReference type="InterPro" id="IPR015895">
    <property type="entry name" value="4pyrrol_synth_GluRdtase_N"/>
</dbReference>
<feature type="domain" description="Glutamyl-tRNA reductase N-terminal" evidence="17">
    <location>
        <begin position="7"/>
        <end position="156"/>
    </location>
</feature>
<dbReference type="Pfam" id="PF01488">
    <property type="entry name" value="Shikimate_DH"/>
    <property type="match status" value="1"/>
</dbReference>
<evidence type="ECO:0000256" key="6">
    <source>
        <dbReference type="ARBA" id="ARBA00023244"/>
    </source>
</evidence>
<evidence type="ECO:0000256" key="9">
    <source>
        <dbReference type="HAMAP-Rule" id="MF_00087"/>
    </source>
</evidence>
<evidence type="ECO:0000256" key="2">
    <source>
        <dbReference type="ARBA" id="ARBA00005916"/>
    </source>
</evidence>
<evidence type="ECO:0000256" key="11">
    <source>
        <dbReference type="PIRSR" id="PIRSR000445-2"/>
    </source>
</evidence>
<feature type="active site" description="Nucleophile" evidence="9 10">
    <location>
        <position position="50"/>
    </location>
</feature>
<feature type="binding site" evidence="9 11">
    <location>
        <begin position="49"/>
        <end position="52"/>
    </location>
    <ligand>
        <name>substrate</name>
    </ligand>
</feature>
<dbReference type="EMBL" id="MFIX01000030">
    <property type="protein sequence ID" value="OGG06203.1"/>
    <property type="molecule type" value="Genomic_DNA"/>
</dbReference>
<accession>A0A1F5Z1H5</accession>
<dbReference type="SUPFAM" id="SSF69075">
    <property type="entry name" value="Glutamyl tRNA-reductase dimerization domain"/>
    <property type="match status" value="1"/>
</dbReference>
<keyword evidence="4 9" id="KW-0521">NADP</keyword>
<comment type="pathway">
    <text evidence="1 9 14">Porphyrin-containing compound metabolism; protoporphyrin-IX biosynthesis; 5-aminolevulinate from L-glutamyl-tRNA(Glu): step 1/2.</text>
</comment>
<comment type="subunit">
    <text evidence="9">Homodimer.</text>
</comment>
<evidence type="ECO:0000256" key="8">
    <source>
        <dbReference type="ARBA" id="ARBA00068659"/>
    </source>
</evidence>
<dbReference type="InterPro" id="IPR000343">
    <property type="entry name" value="4pyrrol_synth_GluRdtase"/>
</dbReference>
<protein>
    <recommendedName>
        <fullName evidence="8 9">Glutamyl-tRNA reductase</fullName>
        <shortName evidence="9">GluTR</shortName>
        <ecNumber evidence="3 9">1.2.1.70</ecNumber>
    </recommendedName>
</protein>
<evidence type="ECO:0000259" key="17">
    <source>
        <dbReference type="Pfam" id="PF05201"/>
    </source>
</evidence>
<dbReference type="PROSITE" id="PS00747">
    <property type="entry name" value="GLUTR"/>
    <property type="match status" value="1"/>
</dbReference>
<comment type="domain">
    <text evidence="9">Possesses an unusual extended V-shaped dimeric structure with each monomer consisting of three distinct domains arranged along a curved 'spinal' alpha-helix. The N-terminal catalytic domain specifically recognizes the glutamate moiety of the substrate. The second domain is the NADPH-binding domain, and the third C-terminal domain is responsible for dimerization.</text>
</comment>
<dbReference type="Proteomes" id="UP000179129">
    <property type="component" value="Unassembled WGS sequence"/>
</dbReference>
<evidence type="ECO:0000256" key="12">
    <source>
        <dbReference type="PIRSR" id="PIRSR000445-3"/>
    </source>
</evidence>
<comment type="similarity">
    <text evidence="2 9 14">Belongs to the glutamyl-tRNA reductase family.</text>
</comment>
<evidence type="ECO:0000256" key="1">
    <source>
        <dbReference type="ARBA" id="ARBA00005059"/>
    </source>
</evidence>
<gene>
    <name evidence="9" type="primary">hemA</name>
    <name evidence="18" type="ORF">A3F83_15990</name>
</gene>
<name>A0A1F5Z1H5_9BACT</name>
<dbReference type="FunFam" id="3.40.50.720:FF:000031">
    <property type="entry name" value="Glutamyl-tRNA reductase"/>
    <property type="match status" value="1"/>
</dbReference>
<dbReference type="InterPro" id="IPR006151">
    <property type="entry name" value="Shikm_DH/Glu-tRNA_Rdtase"/>
</dbReference>
<feature type="binding site" evidence="9 11">
    <location>
        <position position="109"/>
    </location>
    <ligand>
        <name>substrate</name>
    </ligand>
</feature>
<evidence type="ECO:0000256" key="5">
    <source>
        <dbReference type="ARBA" id="ARBA00023002"/>
    </source>
</evidence>
<dbReference type="PIRSF" id="PIRSF000445">
    <property type="entry name" value="4pyrrol_synth_GluRdtase"/>
    <property type="match status" value="1"/>
</dbReference>
<feature type="site" description="Important for activity" evidence="9 13">
    <location>
        <position position="99"/>
    </location>
</feature>
<dbReference type="InterPro" id="IPR018214">
    <property type="entry name" value="GluRdtase_CS"/>
</dbReference>
<evidence type="ECO:0000256" key="4">
    <source>
        <dbReference type="ARBA" id="ARBA00022857"/>
    </source>
</evidence>
<evidence type="ECO:0000256" key="7">
    <source>
        <dbReference type="ARBA" id="ARBA00047464"/>
    </source>
</evidence>
<evidence type="ECO:0000259" key="16">
    <source>
        <dbReference type="Pfam" id="PF01488"/>
    </source>
</evidence>
<evidence type="ECO:0000256" key="14">
    <source>
        <dbReference type="RuleBase" id="RU000584"/>
    </source>
</evidence>
<dbReference type="InterPro" id="IPR015896">
    <property type="entry name" value="4pyrrol_synth_GluRdtase_dimer"/>
</dbReference>
<dbReference type="GO" id="GO:0019353">
    <property type="term" value="P:protoporphyrinogen IX biosynthetic process from glutamate"/>
    <property type="evidence" value="ECO:0007669"/>
    <property type="project" value="TreeGrafter"/>
</dbReference>
<dbReference type="EC" id="1.2.1.70" evidence="3 9"/>
<keyword evidence="5 9" id="KW-0560">Oxidoreductase</keyword>
<dbReference type="Pfam" id="PF00745">
    <property type="entry name" value="GlutR_dimer"/>
    <property type="match status" value="1"/>
</dbReference>
<evidence type="ECO:0000313" key="18">
    <source>
        <dbReference type="EMBL" id="OGG06203.1"/>
    </source>
</evidence>
<dbReference type="InterPro" id="IPR036291">
    <property type="entry name" value="NAD(P)-bd_dom_sf"/>
</dbReference>
<evidence type="ECO:0000256" key="13">
    <source>
        <dbReference type="PIRSR" id="PIRSR000445-4"/>
    </source>
</evidence>
<dbReference type="FunFam" id="3.30.460.30:FF:000001">
    <property type="entry name" value="Glutamyl-tRNA reductase"/>
    <property type="match status" value="1"/>
</dbReference>
<evidence type="ECO:0000256" key="10">
    <source>
        <dbReference type="PIRSR" id="PIRSR000445-1"/>
    </source>
</evidence>
<sequence>MPIAVGGLNHRVAPLELREKLAFSGAELKAKLARMAEARGLEELVVLSTCNRTEVYAQGQAEETLKPGIESILSDKFGAQVNLEDINFYHYFDRKAATHLFRVASSLDSLVLGENQILGQVREAYRLAQEAHSAGRVLSRLFQQAVRAGKRSRTETAISSGAVSVSSAAVDLARKIFGDLAGKEALILGAGEASELTLSLLINSGVESVLVSNRTYRKAVELAVTYHGTAINFEEFPVYLAQADILISSTSAPSFILTRERAGKILSRRDKPIFMIDLAVPRDIDPALAEYDNAFLYNIDDLVSVVEKNVEERRSQIGLVDEIVATEAAEFMSWYESLAVVPLIRSLHDRMNRIRSEELNRALGKLEHLSENDRQQVERLTVQMLNKFLHGPTSRLKENPAKLARMEPAELLRFLFMLDEEGAGGRE</sequence>
<dbReference type="AlphaFoldDB" id="A0A1F5Z1H5"/>
<dbReference type="UniPathway" id="UPA00251">
    <property type="reaction ID" value="UER00316"/>
</dbReference>
<evidence type="ECO:0000313" key="19">
    <source>
        <dbReference type="Proteomes" id="UP000179129"/>
    </source>
</evidence>
<dbReference type="SUPFAM" id="SSF69742">
    <property type="entry name" value="Glutamyl tRNA-reductase catalytic, N-terminal domain"/>
    <property type="match status" value="1"/>
</dbReference>
<comment type="miscellaneous">
    <text evidence="9">During catalysis, the active site Cys acts as a nucleophile attacking the alpha-carbonyl group of tRNA-bound glutamate with the formation of a thioester intermediate between enzyme and glutamate, and the concomitant release of tRNA(Glu). The thioester intermediate is finally reduced by direct hydride transfer from NADPH, to form the product GSA.</text>
</comment>
<comment type="caution">
    <text evidence="18">The sequence shown here is derived from an EMBL/GenBank/DDBJ whole genome shotgun (WGS) entry which is preliminary data.</text>
</comment>
<dbReference type="PANTHER" id="PTHR43013:SF1">
    <property type="entry name" value="GLUTAMYL-TRNA REDUCTASE"/>
    <property type="match status" value="1"/>
</dbReference>
<feature type="binding site" evidence="9 12">
    <location>
        <begin position="189"/>
        <end position="194"/>
    </location>
    <ligand>
        <name>NADP(+)</name>
        <dbReference type="ChEBI" id="CHEBI:58349"/>
    </ligand>
</feature>
<dbReference type="STRING" id="1817867.A3F83_15990"/>
<feature type="binding site" evidence="9 11">
    <location>
        <position position="120"/>
    </location>
    <ligand>
        <name>substrate</name>
    </ligand>
</feature>
<dbReference type="Pfam" id="PF05201">
    <property type="entry name" value="GlutR_N"/>
    <property type="match status" value="1"/>
</dbReference>
<feature type="domain" description="Quinate/shikimate 5-dehydrogenase/glutamyl-tRNA reductase" evidence="16">
    <location>
        <begin position="171"/>
        <end position="305"/>
    </location>
</feature>
<dbReference type="SUPFAM" id="SSF51735">
    <property type="entry name" value="NAD(P)-binding Rossmann-fold domains"/>
    <property type="match status" value="1"/>
</dbReference>
<dbReference type="PANTHER" id="PTHR43013">
    <property type="entry name" value="GLUTAMYL-TRNA REDUCTASE"/>
    <property type="match status" value="1"/>
</dbReference>
<evidence type="ECO:0000256" key="3">
    <source>
        <dbReference type="ARBA" id="ARBA00012970"/>
    </source>
</evidence>
<dbReference type="CDD" id="cd05213">
    <property type="entry name" value="NAD_bind_Glutamyl_tRNA_reduct"/>
    <property type="match status" value="1"/>
</dbReference>
<dbReference type="InterPro" id="IPR036453">
    <property type="entry name" value="GluRdtase_dimer_dom_sf"/>
</dbReference>
<feature type="binding site" evidence="9 11">
    <location>
        <begin position="114"/>
        <end position="116"/>
    </location>
    <ligand>
        <name>substrate</name>
    </ligand>
</feature>
<keyword evidence="6 9" id="KW-0627">Porphyrin biosynthesis</keyword>
<dbReference type="NCBIfam" id="TIGR01035">
    <property type="entry name" value="hemA"/>
    <property type="match status" value="1"/>
</dbReference>